<name>A0A438MYY8_EXOME</name>
<dbReference type="Gene3D" id="1.10.510.10">
    <property type="entry name" value="Transferase(Phosphotransferase) domain 1"/>
    <property type="match status" value="1"/>
</dbReference>
<dbReference type="SUPFAM" id="SSF56112">
    <property type="entry name" value="Protein kinase-like (PK-like)"/>
    <property type="match status" value="1"/>
</dbReference>
<dbReference type="InterPro" id="IPR050167">
    <property type="entry name" value="Ser_Thr_protein_kinase"/>
</dbReference>
<dbReference type="GO" id="GO:0004672">
    <property type="term" value="F:protein kinase activity"/>
    <property type="evidence" value="ECO:0007669"/>
    <property type="project" value="InterPro"/>
</dbReference>
<dbReference type="Proteomes" id="UP000288859">
    <property type="component" value="Unassembled WGS sequence"/>
</dbReference>
<keyword evidence="1" id="KW-0732">Signal</keyword>
<organism evidence="3 4">
    <name type="scientific">Exophiala mesophila</name>
    <name type="common">Black yeast-like fungus</name>
    <dbReference type="NCBI Taxonomy" id="212818"/>
    <lineage>
        <taxon>Eukaryota</taxon>
        <taxon>Fungi</taxon>
        <taxon>Dikarya</taxon>
        <taxon>Ascomycota</taxon>
        <taxon>Pezizomycotina</taxon>
        <taxon>Eurotiomycetes</taxon>
        <taxon>Chaetothyriomycetidae</taxon>
        <taxon>Chaetothyriales</taxon>
        <taxon>Herpotrichiellaceae</taxon>
        <taxon>Exophiala</taxon>
    </lineage>
</organism>
<gene>
    <name evidence="3" type="ORF">B0A52_07346</name>
</gene>
<dbReference type="GO" id="GO:0007165">
    <property type="term" value="P:signal transduction"/>
    <property type="evidence" value="ECO:0007669"/>
    <property type="project" value="TreeGrafter"/>
</dbReference>
<dbReference type="GO" id="GO:0005524">
    <property type="term" value="F:ATP binding"/>
    <property type="evidence" value="ECO:0007669"/>
    <property type="project" value="InterPro"/>
</dbReference>
<dbReference type="OrthoDB" id="5338352at2759"/>
<dbReference type="PROSITE" id="PS50011">
    <property type="entry name" value="PROTEIN_KINASE_DOM"/>
    <property type="match status" value="1"/>
</dbReference>
<evidence type="ECO:0000313" key="3">
    <source>
        <dbReference type="EMBL" id="RVX68343.1"/>
    </source>
</evidence>
<dbReference type="InterPro" id="IPR000719">
    <property type="entry name" value="Prot_kinase_dom"/>
</dbReference>
<protein>
    <recommendedName>
        <fullName evidence="2">Protein kinase domain-containing protein</fullName>
    </recommendedName>
</protein>
<evidence type="ECO:0000256" key="1">
    <source>
        <dbReference type="SAM" id="SignalP"/>
    </source>
</evidence>
<dbReference type="Pfam" id="PF00069">
    <property type="entry name" value="Pkinase"/>
    <property type="match status" value="1"/>
</dbReference>
<sequence>MPALVALFLSLAVEIDIYQRLGSHPSIPKVLKVHDGMLILERLQGPLRQLLLDWHEAGHPPEPERILRWATQIARGYQHFHGCNVFQVDIGLHNALLDDFDNAKVCDFAGSSLDGSPPTIFPSQHAEHPNLSPEIPSVLSELFALGSLLYELETARQPYSDKEDAEVEELFRQDQFPDTEGLILGKVIA</sequence>
<dbReference type="PANTHER" id="PTHR23257">
    <property type="entry name" value="SERINE-THREONINE PROTEIN KINASE"/>
    <property type="match status" value="1"/>
</dbReference>
<reference evidence="3 4" key="1">
    <citation type="submission" date="2017-03" db="EMBL/GenBank/DDBJ databases">
        <title>Genomes of endolithic fungi from Antarctica.</title>
        <authorList>
            <person name="Coleine C."/>
            <person name="Masonjones S."/>
            <person name="Stajich J.E."/>
        </authorList>
    </citation>
    <scope>NUCLEOTIDE SEQUENCE [LARGE SCALE GENOMIC DNA]</scope>
    <source>
        <strain evidence="3 4">CCFEE 6314</strain>
    </source>
</reference>
<comment type="caution">
    <text evidence="3">The sequence shown here is derived from an EMBL/GenBank/DDBJ whole genome shotgun (WGS) entry which is preliminary data.</text>
</comment>
<dbReference type="GO" id="GO:0005737">
    <property type="term" value="C:cytoplasm"/>
    <property type="evidence" value="ECO:0007669"/>
    <property type="project" value="TreeGrafter"/>
</dbReference>
<accession>A0A438MYY8</accession>
<feature type="signal peptide" evidence="1">
    <location>
        <begin position="1"/>
        <end position="17"/>
    </location>
</feature>
<dbReference type="EMBL" id="NAJM01000039">
    <property type="protein sequence ID" value="RVX68343.1"/>
    <property type="molecule type" value="Genomic_DNA"/>
</dbReference>
<dbReference type="AlphaFoldDB" id="A0A438MYY8"/>
<proteinExistence type="predicted"/>
<evidence type="ECO:0000259" key="2">
    <source>
        <dbReference type="PROSITE" id="PS50011"/>
    </source>
</evidence>
<dbReference type="InterPro" id="IPR011009">
    <property type="entry name" value="Kinase-like_dom_sf"/>
</dbReference>
<evidence type="ECO:0000313" key="4">
    <source>
        <dbReference type="Proteomes" id="UP000288859"/>
    </source>
</evidence>
<feature type="chain" id="PRO_5019420536" description="Protein kinase domain-containing protein" evidence="1">
    <location>
        <begin position="18"/>
        <end position="189"/>
    </location>
</feature>
<dbReference type="VEuPathDB" id="FungiDB:PV10_03853"/>
<feature type="domain" description="Protein kinase" evidence="2">
    <location>
        <begin position="1"/>
        <end position="189"/>
    </location>
</feature>